<sequence length="760" mass="89061">MKCLVFSTHRQVRDFISEHDNTILPKLYTIDEFLKRCVVVPEKVFVDKSERVLFLYKAAKSVDIGKLGFDKNFLSFIQNSSFIFRFYEEIFAEQVDIDTIRSADTYANFEDHLVLLKELFNRYKELLEEEGLVDKITIENFRIAETFLEQFEEIELFVEGYLSRFEIGVLQRLKVPLKIHFAYTPFNKKLIDRLGIDESLPIDYSFEFDWQRKKIINKILLPKVKRDAIEVSAFEERINQVAFVLKKVEQFIEDGANPDNVAVIVPDESFSEYLKLFDSVKNFNYAMGTPFVQSSYYRRLADLYDALTDAKESAKAKIVGSDIANSFEQVDGFESFIEFLQNLPSTVKELEIIDEELFMFKRFAPLLEDVKPLHLLHSWLQRLEDKQIDDVGGGRITVMGVLESRGKEFDGVVIVDFNEDIVPKVDEKDLFLNSTIRKHAGMPTRKDKENLQKNYYYRLLQNSKRVAISYVKSEESLPSRFLFELGLKESKVQDELYRAIIAPSTEIPKLEDVPIVAKNLFLEEPKLTPSRLKDYLVCLRRFYYKYQLKIENEVESGDVNIGTLIHSALEEAVNQKNMFSSHKDYHAFVMDTLYKSTTSPLQRFEISLEWEPKLQKFCEIDFESLKGFKQECIEKWCSSEYFGFELSSKIDRVDLGETVVRLIDYKTTKNIDNTVKDENDFQLLFYRLWAEANFPNRRIETIYWDIYGSKEVKVDTTPKKEQLAEIVNELKQRKEIDFTKTDDIKACKYCDYKVACGRDV</sequence>
<organism evidence="2 3">
    <name type="scientific">Hydrogenimonas thermophila</name>
    <dbReference type="NCBI Taxonomy" id="223786"/>
    <lineage>
        <taxon>Bacteria</taxon>
        <taxon>Pseudomonadati</taxon>
        <taxon>Campylobacterota</taxon>
        <taxon>Epsilonproteobacteria</taxon>
        <taxon>Campylobacterales</taxon>
        <taxon>Hydrogenimonadaceae</taxon>
        <taxon>Hydrogenimonas</taxon>
    </lineage>
</organism>
<name>A0A1I5PF33_9BACT</name>
<dbReference type="STRING" id="223786.SAMN05216234_11514"/>
<accession>A0A1I5PF33</accession>
<keyword evidence="2" id="KW-0347">Helicase</keyword>
<dbReference type="InterPro" id="IPR038726">
    <property type="entry name" value="PDDEXK_AddAB-type"/>
</dbReference>
<evidence type="ECO:0000313" key="3">
    <source>
        <dbReference type="Proteomes" id="UP000199227"/>
    </source>
</evidence>
<feature type="domain" description="PD-(D/E)XK endonuclease-like" evidence="1">
    <location>
        <begin position="527"/>
        <end position="756"/>
    </location>
</feature>
<reference evidence="2 3" key="1">
    <citation type="submission" date="2016-10" db="EMBL/GenBank/DDBJ databases">
        <authorList>
            <person name="de Groot N.N."/>
        </authorList>
    </citation>
    <scope>NUCLEOTIDE SEQUENCE [LARGE SCALE GENOMIC DNA]</scope>
    <source>
        <strain evidence="2 3">EP1-55-1</strain>
    </source>
</reference>
<dbReference type="InterPro" id="IPR027417">
    <property type="entry name" value="P-loop_NTPase"/>
</dbReference>
<dbReference type="Gene3D" id="3.90.320.10">
    <property type="match status" value="1"/>
</dbReference>
<dbReference type="EMBL" id="FOXB01000015">
    <property type="protein sequence ID" value="SFP32603.1"/>
    <property type="molecule type" value="Genomic_DNA"/>
</dbReference>
<dbReference type="InterPro" id="IPR011604">
    <property type="entry name" value="PDDEXK-like_dom_sf"/>
</dbReference>
<proteinExistence type="predicted"/>
<gene>
    <name evidence="2" type="ORF">SAMN05216234_11514</name>
</gene>
<dbReference type="GO" id="GO:0004386">
    <property type="term" value="F:helicase activity"/>
    <property type="evidence" value="ECO:0007669"/>
    <property type="project" value="UniProtKB-KW"/>
</dbReference>
<dbReference type="OrthoDB" id="9766257at2"/>
<dbReference type="Proteomes" id="UP000199227">
    <property type="component" value="Unassembled WGS sequence"/>
</dbReference>
<dbReference type="AlphaFoldDB" id="A0A1I5PF33"/>
<keyword evidence="3" id="KW-1185">Reference proteome</keyword>
<keyword evidence="2" id="KW-0067">ATP-binding</keyword>
<keyword evidence="2" id="KW-0547">Nucleotide-binding</keyword>
<keyword evidence="2" id="KW-0378">Hydrolase</keyword>
<dbReference type="RefSeq" id="WP_092912231.1">
    <property type="nucleotide sequence ID" value="NZ_FOXB01000015.1"/>
</dbReference>
<protein>
    <submittedName>
        <fullName evidence="2">Inactivated superfamily I helicase</fullName>
    </submittedName>
</protein>
<dbReference type="Pfam" id="PF12705">
    <property type="entry name" value="PDDEXK_1"/>
    <property type="match status" value="1"/>
</dbReference>
<dbReference type="SUPFAM" id="SSF52540">
    <property type="entry name" value="P-loop containing nucleoside triphosphate hydrolases"/>
    <property type="match status" value="1"/>
</dbReference>
<evidence type="ECO:0000313" key="2">
    <source>
        <dbReference type="EMBL" id="SFP32603.1"/>
    </source>
</evidence>
<evidence type="ECO:0000259" key="1">
    <source>
        <dbReference type="Pfam" id="PF12705"/>
    </source>
</evidence>